<sequence>MSLFSVFDIAGSALQAQSMRLNAVASNMANAESVTSSNGQPYRAKQVVFQATPVNGDKRAVGVKVAKVYEDQSPPKLVYDPKNPLADGNGYIAMPNVNPVEEMTNMISASRSYQTNADVMNTAKTLLLRTLQLGQA</sequence>
<dbReference type="GO" id="GO:0030694">
    <property type="term" value="C:bacterial-type flagellum basal body, rod"/>
    <property type="evidence" value="ECO:0007669"/>
    <property type="project" value="UniProtKB-UniRule"/>
</dbReference>
<dbReference type="InterPro" id="IPR001444">
    <property type="entry name" value="Flag_bb_rod_N"/>
</dbReference>
<dbReference type="InterPro" id="IPR019776">
    <property type="entry name" value="Flagellar_basal_body_rod_CS"/>
</dbReference>
<evidence type="ECO:0000256" key="2">
    <source>
        <dbReference type="ARBA" id="ARBA00009677"/>
    </source>
</evidence>
<evidence type="ECO:0000256" key="5">
    <source>
        <dbReference type="ARBA" id="ARBA00025933"/>
    </source>
</evidence>
<organism evidence="9 10">
    <name type="scientific">Andreprevotia lacus DSM 23236</name>
    <dbReference type="NCBI Taxonomy" id="1121001"/>
    <lineage>
        <taxon>Bacteria</taxon>
        <taxon>Pseudomonadati</taxon>
        <taxon>Pseudomonadota</taxon>
        <taxon>Betaproteobacteria</taxon>
        <taxon>Neisseriales</taxon>
        <taxon>Chitinibacteraceae</taxon>
        <taxon>Andreprevotia</taxon>
    </lineage>
</organism>
<evidence type="ECO:0000313" key="10">
    <source>
        <dbReference type="Proteomes" id="UP000192761"/>
    </source>
</evidence>
<dbReference type="OrthoDB" id="9794148at2"/>
<gene>
    <name evidence="9" type="ORF">SAMN02745857_00254</name>
</gene>
<dbReference type="Pfam" id="PF00460">
    <property type="entry name" value="Flg_bb_rod"/>
    <property type="match status" value="1"/>
</dbReference>
<comment type="similarity">
    <text evidence="2">Belongs to the flagella basal body rod proteins family.</text>
</comment>
<proteinExistence type="inferred from homology"/>
<dbReference type="InterPro" id="IPR006299">
    <property type="entry name" value="FlgC"/>
</dbReference>
<evidence type="ECO:0000256" key="1">
    <source>
        <dbReference type="ARBA" id="ARBA00004117"/>
    </source>
</evidence>
<keyword evidence="4 6" id="KW-0975">Bacterial flagellum</keyword>
<reference evidence="9 10" key="1">
    <citation type="submission" date="2017-04" db="EMBL/GenBank/DDBJ databases">
        <authorList>
            <person name="Afonso C.L."/>
            <person name="Miller P.J."/>
            <person name="Scott M.A."/>
            <person name="Spackman E."/>
            <person name="Goraichik I."/>
            <person name="Dimitrov K.M."/>
            <person name="Suarez D.L."/>
            <person name="Swayne D.E."/>
        </authorList>
    </citation>
    <scope>NUCLEOTIDE SEQUENCE [LARGE SCALE GENOMIC DNA]</scope>
    <source>
        <strain evidence="9 10">DSM 23236</strain>
    </source>
</reference>
<dbReference type="InterPro" id="IPR010930">
    <property type="entry name" value="Flg_bb/hook_C_dom"/>
</dbReference>
<keyword evidence="9" id="KW-0282">Flagellum</keyword>
<keyword evidence="10" id="KW-1185">Reference proteome</keyword>
<protein>
    <recommendedName>
        <fullName evidence="3 6">Flagellar basal-body rod protein FlgC</fullName>
    </recommendedName>
</protein>
<feature type="domain" description="Flagellar basal body rod protein N-terminal" evidence="7">
    <location>
        <begin position="8"/>
        <end position="31"/>
    </location>
</feature>
<feature type="domain" description="Flagellar basal-body/hook protein C-terminal" evidence="8">
    <location>
        <begin position="90"/>
        <end position="133"/>
    </location>
</feature>
<keyword evidence="9" id="KW-0966">Cell projection</keyword>
<dbReference type="PANTHER" id="PTHR30435">
    <property type="entry name" value="FLAGELLAR PROTEIN"/>
    <property type="match status" value="1"/>
</dbReference>
<dbReference type="RefSeq" id="WP_084088714.1">
    <property type="nucleotide sequence ID" value="NZ_FWXD01000001.1"/>
</dbReference>
<dbReference type="Proteomes" id="UP000192761">
    <property type="component" value="Unassembled WGS sequence"/>
</dbReference>
<comment type="subcellular location">
    <subcellularLocation>
        <location evidence="1 6">Bacterial flagellum basal body</location>
    </subcellularLocation>
</comment>
<dbReference type="PANTHER" id="PTHR30435:SF2">
    <property type="entry name" value="FLAGELLAR BASAL-BODY ROD PROTEIN FLGC"/>
    <property type="match status" value="1"/>
</dbReference>
<dbReference type="Pfam" id="PF06429">
    <property type="entry name" value="Flg_bbr_C"/>
    <property type="match status" value="1"/>
</dbReference>
<comment type="subunit">
    <text evidence="5 6">The basal body constitutes a major portion of the flagellar organelle and consists of four rings (L,P,S, and M) mounted on a central rod. The rod consists of about 26 subunits of FlgG in the distal portion, and FlgB, FlgC and FlgF are thought to build up the proximal portion of the rod with about 6 subunits each.</text>
</comment>
<dbReference type="GO" id="GO:0071978">
    <property type="term" value="P:bacterial-type flagellum-dependent swarming motility"/>
    <property type="evidence" value="ECO:0007669"/>
    <property type="project" value="TreeGrafter"/>
</dbReference>
<evidence type="ECO:0000256" key="3">
    <source>
        <dbReference type="ARBA" id="ARBA00017941"/>
    </source>
</evidence>
<dbReference type="EMBL" id="FWXD01000001">
    <property type="protein sequence ID" value="SMC16761.1"/>
    <property type="molecule type" value="Genomic_DNA"/>
</dbReference>
<name>A0A1W1X044_9NEIS</name>
<keyword evidence="9" id="KW-0969">Cilium</keyword>
<accession>A0A1W1X044</accession>
<evidence type="ECO:0000313" key="9">
    <source>
        <dbReference type="EMBL" id="SMC16761.1"/>
    </source>
</evidence>
<evidence type="ECO:0000259" key="8">
    <source>
        <dbReference type="Pfam" id="PF06429"/>
    </source>
</evidence>
<evidence type="ECO:0000259" key="7">
    <source>
        <dbReference type="Pfam" id="PF00460"/>
    </source>
</evidence>
<dbReference type="AlphaFoldDB" id="A0A1W1X044"/>
<evidence type="ECO:0000256" key="4">
    <source>
        <dbReference type="ARBA" id="ARBA00023143"/>
    </source>
</evidence>
<evidence type="ECO:0000256" key="6">
    <source>
        <dbReference type="RuleBase" id="RU362062"/>
    </source>
</evidence>
<dbReference type="STRING" id="1121001.SAMN02745857_00254"/>
<dbReference type="NCBIfam" id="TIGR01395">
    <property type="entry name" value="FlgC"/>
    <property type="match status" value="1"/>
</dbReference>
<dbReference type="PROSITE" id="PS00588">
    <property type="entry name" value="FLAGELLA_BB_ROD"/>
    <property type="match status" value="1"/>
</dbReference>